<dbReference type="AlphaFoldDB" id="V8QS90"/>
<dbReference type="eggNOG" id="COG0111">
    <property type="taxonomic scope" value="Bacteria"/>
</dbReference>
<dbReference type="OrthoDB" id="9805416at2"/>
<sequence>MATDVPNILISEKMLAHVRDTMRSRYGQDRIKFIPFTGQRLDERTLAAIDIAFVSRDITATSTKYVLEQRTETFYQMMEEAPRLQWVHVHSAGVDRPIYIRLRDKGLNVTSSTGAMGGIVAQSVLAAVLALNRRFRFLEQAQRDHAWRPLLNELTPPDLQGQHVLLAGWGAIGQTIARYLAMLGMRVTVLRNSAVATQDDVTMLAYDDMHQVLADTDWLILACPLTDRTHHLVNQTVIEAMKPGVQIVNVARGEVIEEAALIAALQSGHVAGAYLDVMEKEPLGAESPLWDMPNVIVSPHTAGHSAGNGLRVADMFMENLANWIDGKPLKNLAKGTSDR</sequence>
<dbReference type="RefSeq" id="WP_024004273.1">
    <property type="nucleotide sequence ID" value="NZ_KI650979.1"/>
</dbReference>
<dbReference type="SUPFAM" id="SSF52283">
    <property type="entry name" value="Formate/glycerate dehydrogenase catalytic domain-like"/>
    <property type="match status" value="1"/>
</dbReference>
<dbReference type="GO" id="GO:0016491">
    <property type="term" value="F:oxidoreductase activity"/>
    <property type="evidence" value="ECO:0007669"/>
    <property type="project" value="UniProtKB-KW"/>
</dbReference>
<organism evidence="4 5">
    <name type="scientific">Advenella kashmirensis W13003</name>
    <dbReference type="NCBI Taxonomy" id="1424334"/>
    <lineage>
        <taxon>Bacteria</taxon>
        <taxon>Pseudomonadati</taxon>
        <taxon>Pseudomonadota</taxon>
        <taxon>Betaproteobacteria</taxon>
        <taxon>Burkholderiales</taxon>
        <taxon>Alcaligenaceae</taxon>
    </lineage>
</organism>
<keyword evidence="1" id="KW-0560">Oxidoreductase</keyword>
<gene>
    <name evidence="4" type="ORF">W822_06435</name>
</gene>
<dbReference type="Gene3D" id="3.40.50.720">
    <property type="entry name" value="NAD(P)-binding Rossmann-like Domain"/>
    <property type="match status" value="2"/>
</dbReference>
<dbReference type="GO" id="GO:0051287">
    <property type="term" value="F:NAD binding"/>
    <property type="evidence" value="ECO:0007669"/>
    <property type="project" value="InterPro"/>
</dbReference>
<dbReference type="PANTHER" id="PTHR43333">
    <property type="entry name" value="2-HACID_DH_C DOMAIN-CONTAINING PROTEIN"/>
    <property type="match status" value="1"/>
</dbReference>
<evidence type="ECO:0000256" key="1">
    <source>
        <dbReference type="ARBA" id="ARBA00023002"/>
    </source>
</evidence>
<dbReference type="PANTHER" id="PTHR43333:SF1">
    <property type="entry name" value="D-ISOMER SPECIFIC 2-HYDROXYACID DEHYDROGENASE NAD-BINDING DOMAIN-CONTAINING PROTEIN"/>
    <property type="match status" value="1"/>
</dbReference>
<comment type="caution">
    <text evidence="4">The sequence shown here is derived from an EMBL/GenBank/DDBJ whole genome shotgun (WGS) entry which is preliminary data.</text>
</comment>
<dbReference type="InterPro" id="IPR006140">
    <property type="entry name" value="D-isomer_DH_NAD-bd"/>
</dbReference>
<dbReference type="Proteomes" id="UP000018733">
    <property type="component" value="Unassembled WGS sequence"/>
</dbReference>
<feature type="domain" description="D-isomer specific 2-hydroxyacid dehydrogenase NAD-binding" evidence="3">
    <location>
        <begin position="125"/>
        <end position="302"/>
    </location>
</feature>
<evidence type="ECO:0000313" key="4">
    <source>
        <dbReference type="EMBL" id="ETF02497.1"/>
    </source>
</evidence>
<keyword evidence="2" id="KW-0520">NAD</keyword>
<reference evidence="4 5" key="1">
    <citation type="journal article" date="2014" name="Genome Announc.">
        <title>Draft Genome Sequence of Advenella kashmirensis Strain W13003, a Polycyclic Aromatic Hydrocarbon-Degrading Bacterium.</title>
        <authorList>
            <person name="Wang X."/>
            <person name="Jin D."/>
            <person name="Zhou L."/>
            <person name="Wu L."/>
            <person name="An W."/>
            <person name="Zhao L."/>
        </authorList>
    </citation>
    <scope>NUCLEOTIDE SEQUENCE [LARGE SCALE GENOMIC DNA]</scope>
    <source>
        <strain evidence="4 5">W13003</strain>
    </source>
</reference>
<keyword evidence="5" id="KW-1185">Reference proteome</keyword>
<name>V8QS90_9BURK</name>
<dbReference type="PATRIC" id="fig|1424334.3.peg.1283"/>
<dbReference type="CDD" id="cd05300">
    <property type="entry name" value="2-Hacid_dh_1"/>
    <property type="match status" value="1"/>
</dbReference>
<dbReference type="STRING" id="1424334.W822_06435"/>
<dbReference type="HOGENOM" id="CLU_019796_1_0_4"/>
<dbReference type="EMBL" id="AYXT01000009">
    <property type="protein sequence ID" value="ETF02497.1"/>
    <property type="molecule type" value="Genomic_DNA"/>
</dbReference>
<dbReference type="InterPro" id="IPR036291">
    <property type="entry name" value="NAD(P)-bd_dom_sf"/>
</dbReference>
<dbReference type="Pfam" id="PF02826">
    <property type="entry name" value="2-Hacid_dh_C"/>
    <property type="match status" value="1"/>
</dbReference>
<evidence type="ECO:0000259" key="3">
    <source>
        <dbReference type="Pfam" id="PF02826"/>
    </source>
</evidence>
<evidence type="ECO:0000313" key="5">
    <source>
        <dbReference type="Proteomes" id="UP000018733"/>
    </source>
</evidence>
<dbReference type="SUPFAM" id="SSF51735">
    <property type="entry name" value="NAD(P)-binding Rossmann-fold domains"/>
    <property type="match status" value="1"/>
</dbReference>
<protein>
    <submittedName>
        <fullName evidence="4">2-hydroxyacid dehydrogenase</fullName>
    </submittedName>
</protein>
<proteinExistence type="predicted"/>
<evidence type="ECO:0000256" key="2">
    <source>
        <dbReference type="ARBA" id="ARBA00023027"/>
    </source>
</evidence>
<accession>V8QS90</accession>